<feature type="region of interest" description="Disordered" evidence="2">
    <location>
        <begin position="1"/>
        <end position="31"/>
    </location>
</feature>
<dbReference type="Proteomes" id="UP001295684">
    <property type="component" value="Unassembled WGS sequence"/>
</dbReference>
<feature type="compositionally biased region" description="Basic and acidic residues" evidence="2">
    <location>
        <begin position="1"/>
        <end position="17"/>
    </location>
</feature>
<dbReference type="EMBL" id="CAMPGE010010153">
    <property type="protein sequence ID" value="CAI2369007.1"/>
    <property type="molecule type" value="Genomic_DNA"/>
</dbReference>
<keyword evidence="4" id="KW-1185">Reference proteome</keyword>
<protein>
    <recommendedName>
        <fullName evidence="5">BZIP domain-containing protein</fullName>
    </recommendedName>
</protein>
<organism evidence="3 4">
    <name type="scientific">Euplotes crassus</name>
    <dbReference type="NCBI Taxonomy" id="5936"/>
    <lineage>
        <taxon>Eukaryota</taxon>
        <taxon>Sar</taxon>
        <taxon>Alveolata</taxon>
        <taxon>Ciliophora</taxon>
        <taxon>Intramacronucleata</taxon>
        <taxon>Spirotrichea</taxon>
        <taxon>Hypotrichia</taxon>
        <taxon>Euplotida</taxon>
        <taxon>Euplotidae</taxon>
        <taxon>Moneuplotes</taxon>
    </lineage>
</organism>
<comment type="caution">
    <text evidence="3">The sequence shown here is derived from an EMBL/GenBank/DDBJ whole genome shotgun (WGS) entry which is preliminary data.</text>
</comment>
<gene>
    <name evidence="3" type="ORF">ECRASSUSDP1_LOCUS10304</name>
</gene>
<evidence type="ECO:0000313" key="3">
    <source>
        <dbReference type="EMBL" id="CAI2369007.1"/>
    </source>
</evidence>
<evidence type="ECO:0000256" key="1">
    <source>
        <dbReference type="SAM" id="Coils"/>
    </source>
</evidence>
<accession>A0AAD1ULH8</accession>
<evidence type="ECO:0000256" key="2">
    <source>
        <dbReference type="SAM" id="MobiDB-lite"/>
    </source>
</evidence>
<reference evidence="3" key="1">
    <citation type="submission" date="2023-07" db="EMBL/GenBank/DDBJ databases">
        <authorList>
            <consortium name="AG Swart"/>
            <person name="Singh M."/>
            <person name="Singh A."/>
            <person name="Seah K."/>
            <person name="Emmerich C."/>
        </authorList>
    </citation>
    <scope>NUCLEOTIDE SEQUENCE</scope>
    <source>
        <strain evidence="3">DP1</strain>
    </source>
</reference>
<name>A0AAD1ULH8_EUPCR</name>
<keyword evidence="1" id="KW-0175">Coiled coil</keyword>
<evidence type="ECO:0008006" key="5">
    <source>
        <dbReference type="Google" id="ProtNLM"/>
    </source>
</evidence>
<proteinExistence type="predicted"/>
<sequence length="312" mass="36777">MQPIERKRQRISEERSSSARARLSGKERAKIHRERKKKYYEDLEVDNNKLKIEIKDLKAEVIKQAKIIEDLECKIADANHSKIVKELKPDIKLPQLSTFFNITKEEMKENPADSQGINKPYCESKEDNQKAIELGTFAAETKRIQLMKKSFRGIIDNILPRESQMMLVLFEYVPVSKFIRMKNLSRYKYLDRKSVGIPELDEFIEKYLSNTLIEFIEAFGKRYLKTLQEIRRLTRKLVYIRNKLLQTLASLSELDQEAESCPDAPFTKKDRKNIYAHCQQMGDSSVFSKKLVWHIEQRNEVREYCSDIELSD</sequence>
<dbReference type="AlphaFoldDB" id="A0AAD1ULH8"/>
<evidence type="ECO:0000313" key="4">
    <source>
        <dbReference type="Proteomes" id="UP001295684"/>
    </source>
</evidence>
<feature type="coiled-coil region" evidence="1">
    <location>
        <begin position="33"/>
        <end position="74"/>
    </location>
</feature>